<comment type="caution">
    <text evidence="3">The sequence shown here is derived from an EMBL/GenBank/DDBJ whole genome shotgun (WGS) entry which is preliminary data.</text>
</comment>
<feature type="domain" description="Putative collagen-binding" evidence="1">
    <location>
        <begin position="374"/>
        <end position="463"/>
    </location>
</feature>
<evidence type="ECO:0000313" key="4">
    <source>
        <dbReference type="Proteomes" id="UP000570361"/>
    </source>
</evidence>
<dbReference type="EMBL" id="JACHXK010000018">
    <property type="protein sequence ID" value="MBB3113341.1"/>
    <property type="molecule type" value="Genomic_DNA"/>
</dbReference>
<keyword evidence="4" id="KW-1185">Reference proteome</keyword>
<proteinExistence type="predicted"/>
<dbReference type="Pfam" id="PF12904">
    <property type="entry name" value="Collagen_bind_2"/>
    <property type="match status" value="1"/>
</dbReference>
<dbReference type="InterPro" id="IPR017853">
    <property type="entry name" value="GH"/>
</dbReference>
<dbReference type="PANTHER" id="PTHR37836:SF3">
    <property type="entry name" value="ENDOGLUCANASE"/>
    <property type="match status" value="1"/>
</dbReference>
<name>A0A7W5B3N6_9BACL</name>
<dbReference type="Proteomes" id="UP000570361">
    <property type="component" value="Unassembled WGS sequence"/>
</dbReference>
<dbReference type="AlphaFoldDB" id="A0A7W5B3N6"/>
<dbReference type="PANTHER" id="PTHR37836">
    <property type="entry name" value="LMO1036 PROTEIN"/>
    <property type="match status" value="1"/>
</dbReference>
<gene>
    <name evidence="3" type="ORF">FHS18_005453</name>
</gene>
<protein>
    <recommendedName>
        <fullName evidence="5">DUF4038 domain-containing protein</fullName>
    </recommendedName>
</protein>
<sequence length="468" mass="52351">MASKPSAMVRLKKNSGQGGMNVENALQQLKVSANGRFIVKTDNSPFYWLGDTAWELFARLDKEEADYYLRTRAEQGFTIVQAVALAELDQSDPTGNIYGRHPLLLGDNGHPDPELPDVSGDYSYWAHVDYIIDQANALSMYVALLPTWGNRFHKWPFDDGAEIFTVENAFTYGKWIGERYKSVPGLVWVLGGDRPLHTRRHFEIIASMARGIKEGDGGAHLITFHPTGPDSSSRQLHEEPWLDFNMVQSGHLDTKLTNYQLVLADYERLPVKPVLDAEPCYEDLPIGFKPENGYFDAVDVRKAAYYAMLSGAFGHTYGHHSVWSMCDGHYATVKFNEPGTFFIMSWKEALHRPGAEQMRHVAALFQSRNLLDLVPDQSLISGNLEGISYRVAARGRDYAYIYCPNGLYVNVVMGKIEGQSAEASWFNPRDGSYVVAGRCPNEGIRRFTAPASGRDNDWVLCLDSGGTA</sequence>
<dbReference type="InterPro" id="IPR025277">
    <property type="entry name" value="Apiosidase-like_cat_dom"/>
</dbReference>
<feature type="domain" description="Apiosidase-like catalytic" evidence="2">
    <location>
        <begin position="32"/>
        <end position="370"/>
    </location>
</feature>
<evidence type="ECO:0000259" key="2">
    <source>
        <dbReference type="Pfam" id="PF13204"/>
    </source>
</evidence>
<accession>A0A7W5B3N6</accession>
<dbReference type="RefSeq" id="WP_246427927.1">
    <property type="nucleotide sequence ID" value="NZ_JACHXK010000018.1"/>
</dbReference>
<dbReference type="SUPFAM" id="SSF51445">
    <property type="entry name" value="(Trans)glycosidases"/>
    <property type="match status" value="1"/>
</dbReference>
<reference evidence="3 4" key="1">
    <citation type="submission" date="2020-08" db="EMBL/GenBank/DDBJ databases">
        <title>Genomic Encyclopedia of Type Strains, Phase III (KMG-III): the genomes of soil and plant-associated and newly described type strains.</title>
        <authorList>
            <person name="Whitman W."/>
        </authorList>
    </citation>
    <scope>NUCLEOTIDE SEQUENCE [LARGE SCALE GENOMIC DNA]</scope>
    <source>
        <strain evidence="3 4">CECT 5862</strain>
    </source>
</reference>
<dbReference type="Pfam" id="PF13204">
    <property type="entry name" value="Apiosidase"/>
    <property type="match status" value="1"/>
</dbReference>
<evidence type="ECO:0008006" key="5">
    <source>
        <dbReference type="Google" id="ProtNLM"/>
    </source>
</evidence>
<dbReference type="Gene3D" id="3.20.20.80">
    <property type="entry name" value="Glycosidases"/>
    <property type="match status" value="1"/>
</dbReference>
<dbReference type="InterPro" id="IPR024749">
    <property type="entry name" value="Collagen-bd_put"/>
</dbReference>
<organism evidence="3 4">
    <name type="scientific">Paenibacillus phyllosphaerae</name>
    <dbReference type="NCBI Taxonomy" id="274593"/>
    <lineage>
        <taxon>Bacteria</taxon>
        <taxon>Bacillati</taxon>
        <taxon>Bacillota</taxon>
        <taxon>Bacilli</taxon>
        <taxon>Bacillales</taxon>
        <taxon>Paenibacillaceae</taxon>
        <taxon>Paenibacillus</taxon>
    </lineage>
</organism>
<evidence type="ECO:0000259" key="1">
    <source>
        <dbReference type="Pfam" id="PF12904"/>
    </source>
</evidence>
<evidence type="ECO:0000313" key="3">
    <source>
        <dbReference type="EMBL" id="MBB3113341.1"/>
    </source>
</evidence>